<keyword evidence="2" id="KW-1185">Reference proteome</keyword>
<dbReference type="KEGG" id="vg:55003740"/>
<evidence type="ECO:0000313" key="1">
    <source>
        <dbReference type="EMBL" id="AYB70175.1"/>
    </source>
</evidence>
<dbReference type="EMBL" id="MH727556">
    <property type="protein sequence ID" value="AYB70175.1"/>
    <property type="molecule type" value="Genomic_DNA"/>
</dbReference>
<sequence length="76" mass="8269">MAERSYERNAGYLSLTEIPDDQYIVGAVVVLMDGEGNYSTVYVNESLDSVPDPEVQEVQGPLIATAFSLANFGVRP</sequence>
<gene>
    <name evidence="1" type="primary">66</name>
    <name evidence="1" type="ORF">SEA_ONEIAGILLIAN_65</name>
</gene>
<dbReference type="Proteomes" id="UP000279330">
    <property type="component" value="Segment"/>
</dbReference>
<accession>A0A385UGP4</accession>
<proteinExistence type="predicted"/>
<name>A0A385UGP4_9CAUD</name>
<dbReference type="GeneID" id="55003740"/>
<evidence type="ECO:0000313" key="2">
    <source>
        <dbReference type="Proteomes" id="UP000279330"/>
    </source>
</evidence>
<protein>
    <submittedName>
        <fullName evidence="1">Uncharacterized protein</fullName>
    </submittedName>
</protein>
<reference evidence="1 2" key="1">
    <citation type="submission" date="2018-08" db="EMBL/GenBank/DDBJ databases">
        <authorList>
            <person name="Miller G.E."/>
            <person name="Abrahams R."/>
            <person name="Bazan D.C."/>
            <person name="Beglau B.C."/>
            <person name="Blaylock E.C."/>
            <person name="Choi J.D."/>
            <person name="Grewal S.K."/>
            <person name="Hernandez E.V."/>
            <person name="Kim D.J."/>
            <person name="Kim K."/>
            <person name="Lee Y."/>
            <person name="Linde M.K."/>
            <person name="Lopez M.B."/>
            <person name="Pangalila E."/>
            <person name="Parker M.A."/>
            <person name="Specht R.C."/>
            <person name="Teng M.C."/>
            <person name="Toledo B."/>
            <person name="Tran S."/>
            <person name="Yu H."/>
            <person name="Kalaj N."/>
            <person name="Muthiah A.S."/>
            <person name="Dean N.S."/>
            <person name="Diaz A."/>
            <person name="Garlena R.A."/>
            <person name="Russell D.A."/>
            <person name="Pope W.H."/>
            <person name="Jacobs-Sera D."/>
            <person name="Hatfull G.F."/>
        </authorList>
    </citation>
    <scope>NUCLEOTIDE SEQUENCE [LARGE SCALE GENOMIC DNA]</scope>
</reference>
<dbReference type="RefSeq" id="YP_009812671.1">
    <property type="nucleotide sequence ID" value="NC_048068.1"/>
</dbReference>
<organism evidence="1 2">
    <name type="scientific">Microbacterium phage OneinaGillian</name>
    <dbReference type="NCBI Taxonomy" id="2301604"/>
    <lineage>
        <taxon>Viruses</taxon>
        <taxon>Duplodnaviria</taxon>
        <taxon>Heunggongvirae</taxon>
        <taxon>Uroviricota</taxon>
        <taxon>Caudoviricetes</taxon>
        <taxon>Gillianvirus</taxon>
        <taxon>Gillianvirus oneinagillian</taxon>
    </lineage>
</organism>